<protein>
    <submittedName>
        <fullName evidence="1">Uncharacterized protein</fullName>
    </submittedName>
</protein>
<accession>A0ABW0W8G8</accession>
<reference evidence="2" key="1">
    <citation type="journal article" date="2019" name="Int. J. Syst. Evol. Microbiol.">
        <title>The Global Catalogue of Microorganisms (GCM) 10K type strain sequencing project: providing services to taxonomists for standard genome sequencing and annotation.</title>
        <authorList>
            <consortium name="The Broad Institute Genomics Platform"/>
            <consortium name="The Broad Institute Genome Sequencing Center for Infectious Disease"/>
            <person name="Wu L."/>
            <person name="Ma J."/>
        </authorList>
    </citation>
    <scope>NUCLEOTIDE SEQUENCE [LARGE SCALE GENOMIC DNA]</scope>
    <source>
        <strain evidence="2">KCTC 5701</strain>
    </source>
</reference>
<keyword evidence="2" id="KW-1185">Reference proteome</keyword>
<dbReference type="Proteomes" id="UP001596065">
    <property type="component" value="Unassembled WGS sequence"/>
</dbReference>
<dbReference type="RefSeq" id="WP_344347277.1">
    <property type="nucleotide sequence ID" value="NZ_BAAASM010000009.1"/>
</dbReference>
<organism evidence="1 2">
    <name type="scientific">Streptomyces nogalater</name>
    <dbReference type="NCBI Taxonomy" id="38314"/>
    <lineage>
        <taxon>Bacteria</taxon>
        <taxon>Bacillati</taxon>
        <taxon>Actinomycetota</taxon>
        <taxon>Actinomycetes</taxon>
        <taxon>Kitasatosporales</taxon>
        <taxon>Streptomycetaceae</taxon>
        <taxon>Streptomyces</taxon>
    </lineage>
</organism>
<comment type="caution">
    <text evidence="1">The sequence shown here is derived from an EMBL/GenBank/DDBJ whole genome shotgun (WGS) entry which is preliminary data.</text>
</comment>
<proteinExistence type="predicted"/>
<name>A0ABW0W8G8_STRNO</name>
<evidence type="ECO:0000313" key="1">
    <source>
        <dbReference type="EMBL" id="MFC5654507.1"/>
    </source>
</evidence>
<dbReference type="EMBL" id="JBHSOE010000003">
    <property type="protein sequence ID" value="MFC5654507.1"/>
    <property type="molecule type" value="Genomic_DNA"/>
</dbReference>
<evidence type="ECO:0000313" key="2">
    <source>
        <dbReference type="Proteomes" id="UP001596065"/>
    </source>
</evidence>
<sequence length="103" mass="11268">MSDERAVQALTLCLAGVDWATIADRLGYDDPADALEAATAVADTQYDGLPMDPLRVLEVLRLNRLQAAVWGAAMKGDLNAVSTALNIGDRRVRMLRLNQRSRE</sequence>
<gene>
    <name evidence="1" type="ORF">ACFP3J_03235</name>
</gene>